<keyword evidence="9" id="KW-0289">Folate biosynthesis</keyword>
<evidence type="ECO:0000256" key="11">
    <source>
        <dbReference type="ARBA" id="ARBA00029766"/>
    </source>
</evidence>
<protein>
    <recommendedName>
        <fullName evidence="4">2-amino-4-hydroxy-6-hydroxymethyldihydropteridine pyrophosphokinase</fullName>
        <ecNumber evidence="3">2.7.6.3</ecNumber>
    </recommendedName>
    <alternativeName>
        <fullName evidence="11">6-hydroxymethyl-7,8-dihydropterin pyrophosphokinase</fullName>
    </alternativeName>
    <alternativeName>
        <fullName evidence="12">7,8-dihydro-6-hydroxymethylpterin-pyrophosphokinase</fullName>
    </alternativeName>
</protein>
<evidence type="ECO:0000256" key="9">
    <source>
        <dbReference type="ARBA" id="ARBA00022909"/>
    </source>
</evidence>
<evidence type="ECO:0000313" key="15">
    <source>
        <dbReference type="Proteomes" id="UP001597101"/>
    </source>
</evidence>
<dbReference type="SUPFAM" id="SSF55083">
    <property type="entry name" value="6-hydroxymethyl-7,8-dihydropterin pyrophosphokinase, HPPK"/>
    <property type="match status" value="1"/>
</dbReference>
<comment type="similarity">
    <text evidence="2">Belongs to the HPPK family.</text>
</comment>
<evidence type="ECO:0000256" key="4">
    <source>
        <dbReference type="ARBA" id="ARBA00016218"/>
    </source>
</evidence>
<evidence type="ECO:0000256" key="10">
    <source>
        <dbReference type="ARBA" id="ARBA00029409"/>
    </source>
</evidence>
<keyword evidence="7" id="KW-0418">Kinase</keyword>
<comment type="caution">
    <text evidence="14">The sequence shown here is derived from an EMBL/GenBank/DDBJ whole genome shotgun (WGS) entry which is preliminary data.</text>
</comment>
<evidence type="ECO:0000256" key="8">
    <source>
        <dbReference type="ARBA" id="ARBA00022840"/>
    </source>
</evidence>
<dbReference type="EC" id="2.7.6.3" evidence="3"/>
<dbReference type="Pfam" id="PF01288">
    <property type="entry name" value="HPPK"/>
    <property type="match status" value="1"/>
</dbReference>
<dbReference type="InterPro" id="IPR035907">
    <property type="entry name" value="Hppk_sf"/>
</dbReference>
<dbReference type="Gene3D" id="3.30.70.560">
    <property type="entry name" value="7,8-Dihydro-6-hydroxymethylpterin-pyrophosphokinase HPPK"/>
    <property type="match status" value="1"/>
</dbReference>
<evidence type="ECO:0000256" key="6">
    <source>
        <dbReference type="ARBA" id="ARBA00022741"/>
    </source>
</evidence>
<name>A0ABW3FLB4_9HYPH</name>
<evidence type="ECO:0000313" key="14">
    <source>
        <dbReference type="EMBL" id="MFD0917531.1"/>
    </source>
</evidence>
<keyword evidence="6" id="KW-0547">Nucleotide-binding</keyword>
<keyword evidence="15" id="KW-1185">Reference proteome</keyword>
<comment type="pathway">
    <text evidence="1">Cofactor biosynthesis; tetrahydrofolate biosynthesis; 2-amino-4-hydroxy-6-hydroxymethyl-7,8-dihydropteridine diphosphate from 7,8-dihydroneopterin triphosphate: step 4/4.</text>
</comment>
<dbReference type="EMBL" id="JBHTJV010000013">
    <property type="protein sequence ID" value="MFD0917531.1"/>
    <property type="molecule type" value="Genomic_DNA"/>
</dbReference>
<dbReference type="GO" id="GO:0003848">
    <property type="term" value="F:2-amino-4-hydroxy-6-hydroxymethyldihydropteridine diphosphokinase activity"/>
    <property type="evidence" value="ECO:0007669"/>
    <property type="project" value="UniProtKB-EC"/>
</dbReference>
<gene>
    <name evidence="14" type="primary">folK</name>
    <name evidence="14" type="ORF">ACFQ14_14060</name>
</gene>
<keyword evidence="8" id="KW-0067">ATP-binding</keyword>
<accession>A0ABW3FLB4</accession>
<dbReference type="PANTHER" id="PTHR43071:SF1">
    <property type="entry name" value="2-AMINO-4-HYDROXY-6-HYDROXYMETHYLDIHYDROPTERIDINE PYROPHOSPHOKINASE"/>
    <property type="match status" value="1"/>
</dbReference>
<dbReference type="PANTHER" id="PTHR43071">
    <property type="entry name" value="2-AMINO-4-HYDROXY-6-HYDROXYMETHYLDIHYDROPTERIDINE PYROPHOSPHOKINASE"/>
    <property type="match status" value="1"/>
</dbReference>
<evidence type="ECO:0000259" key="13">
    <source>
        <dbReference type="PROSITE" id="PS00794"/>
    </source>
</evidence>
<dbReference type="CDD" id="cd00483">
    <property type="entry name" value="HPPK"/>
    <property type="match status" value="1"/>
</dbReference>
<reference evidence="15" key="1">
    <citation type="journal article" date="2019" name="Int. J. Syst. Evol. Microbiol.">
        <title>The Global Catalogue of Microorganisms (GCM) 10K type strain sequencing project: providing services to taxonomists for standard genome sequencing and annotation.</title>
        <authorList>
            <consortium name="The Broad Institute Genomics Platform"/>
            <consortium name="The Broad Institute Genome Sequencing Center for Infectious Disease"/>
            <person name="Wu L."/>
            <person name="Ma J."/>
        </authorList>
    </citation>
    <scope>NUCLEOTIDE SEQUENCE [LARGE SCALE GENOMIC DNA]</scope>
    <source>
        <strain evidence="15">CCUG 60023</strain>
    </source>
</reference>
<evidence type="ECO:0000256" key="12">
    <source>
        <dbReference type="ARBA" id="ARBA00033413"/>
    </source>
</evidence>
<dbReference type="Proteomes" id="UP001597101">
    <property type="component" value="Unassembled WGS sequence"/>
</dbReference>
<dbReference type="PROSITE" id="PS00794">
    <property type="entry name" value="HPPK"/>
    <property type="match status" value="1"/>
</dbReference>
<evidence type="ECO:0000256" key="5">
    <source>
        <dbReference type="ARBA" id="ARBA00022679"/>
    </source>
</evidence>
<dbReference type="RefSeq" id="WP_377213389.1">
    <property type="nucleotide sequence ID" value="NZ_JBHTJV010000013.1"/>
</dbReference>
<comment type="function">
    <text evidence="10">Catalyzes the transfer of pyrophosphate from adenosine triphosphate (ATP) to 6-hydroxymethyl-7,8-dihydropterin, an enzymatic step in folate biosynthesis pathway.</text>
</comment>
<dbReference type="InterPro" id="IPR000550">
    <property type="entry name" value="Hppk"/>
</dbReference>
<evidence type="ECO:0000256" key="1">
    <source>
        <dbReference type="ARBA" id="ARBA00005051"/>
    </source>
</evidence>
<evidence type="ECO:0000256" key="2">
    <source>
        <dbReference type="ARBA" id="ARBA00005810"/>
    </source>
</evidence>
<sequence length="167" mass="18626">MSQRAWLGLGGNIGDVRATLTAGLQQIDSDPECAVTAVSKLYKTPPWGVTEQAWFLNCCAEIETTLEPEALLELCQAVERAGNRKRTMRWGPRTIDVDILIYEGVEQTEQRLTIPHPRIAERAFVLVPLADIAPQAMLSGNKIADLADKADREGLEIVDERADWWRV</sequence>
<dbReference type="NCBIfam" id="TIGR01498">
    <property type="entry name" value="folK"/>
    <property type="match status" value="1"/>
</dbReference>
<organism evidence="14 15">
    <name type="scientific">Pseudahrensia aquimaris</name>
    <dbReference type="NCBI Taxonomy" id="744461"/>
    <lineage>
        <taxon>Bacteria</taxon>
        <taxon>Pseudomonadati</taxon>
        <taxon>Pseudomonadota</taxon>
        <taxon>Alphaproteobacteria</taxon>
        <taxon>Hyphomicrobiales</taxon>
        <taxon>Ahrensiaceae</taxon>
        <taxon>Pseudahrensia</taxon>
    </lineage>
</organism>
<evidence type="ECO:0000256" key="3">
    <source>
        <dbReference type="ARBA" id="ARBA00013253"/>
    </source>
</evidence>
<keyword evidence="5 14" id="KW-0808">Transferase</keyword>
<evidence type="ECO:0000256" key="7">
    <source>
        <dbReference type="ARBA" id="ARBA00022777"/>
    </source>
</evidence>
<feature type="domain" description="7,8-dihydro-6-hydroxymethylpterin-pyrophosphokinase" evidence="13">
    <location>
        <begin position="89"/>
        <end position="100"/>
    </location>
</feature>
<proteinExistence type="inferred from homology"/>